<proteinExistence type="predicted"/>
<reference evidence="1" key="1">
    <citation type="journal article" date="2014" name="PLoS ONE">
        <title>Transcriptome-Based Identification of ABC Transporters in the Western Tarnished Plant Bug Lygus hesperus.</title>
        <authorList>
            <person name="Hull J.J."/>
            <person name="Chaney K."/>
            <person name="Geib S.M."/>
            <person name="Fabrick J.A."/>
            <person name="Brent C.S."/>
            <person name="Walsh D."/>
            <person name="Lavine L.C."/>
        </authorList>
    </citation>
    <scope>NUCLEOTIDE SEQUENCE</scope>
</reference>
<gene>
    <name evidence="1" type="ORF">CM83_41876</name>
</gene>
<dbReference type="AlphaFoldDB" id="A0A0A9W582"/>
<evidence type="ECO:0000313" key="1">
    <source>
        <dbReference type="EMBL" id="JAG01613.1"/>
    </source>
</evidence>
<dbReference type="InterPro" id="IPR009030">
    <property type="entry name" value="Growth_fac_rcpt_cys_sf"/>
</dbReference>
<accession>A0A0A9W582</accession>
<dbReference type="SUPFAM" id="SSF57184">
    <property type="entry name" value="Growth factor receptor domain"/>
    <property type="match status" value="1"/>
</dbReference>
<sequence>MTCELCADTLYLTSNNTCVKCTPPCATCGATHLTCKTCIDGYFPTAGTVNGTVTCTACTAPCVACSDEKTCTTCNTGYKIDNKTNTCVKGDASASTPKAVMMFSCMVFLCTMFLMM</sequence>
<protein>
    <submittedName>
        <fullName evidence="1">Uncharacterized protein</fullName>
    </submittedName>
</protein>
<name>A0A0A9W582_LYGHE</name>
<organism evidence="1">
    <name type="scientific">Lygus hesperus</name>
    <name type="common">Western plant bug</name>
    <dbReference type="NCBI Taxonomy" id="30085"/>
    <lineage>
        <taxon>Eukaryota</taxon>
        <taxon>Metazoa</taxon>
        <taxon>Ecdysozoa</taxon>
        <taxon>Arthropoda</taxon>
        <taxon>Hexapoda</taxon>
        <taxon>Insecta</taxon>
        <taxon>Pterygota</taxon>
        <taxon>Neoptera</taxon>
        <taxon>Paraneoptera</taxon>
        <taxon>Hemiptera</taxon>
        <taxon>Heteroptera</taxon>
        <taxon>Panheteroptera</taxon>
        <taxon>Cimicomorpha</taxon>
        <taxon>Miridae</taxon>
        <taxon>Mirini</taxon>
        <taxon>Lygus</taxon>
    </lineage>
</organism>
<dbReference type="EMBL" id="GBHO01041991">
    <property type="protein sequence ID" value="JAG01613.1"/>
    <property type="molecule type" value="Transcribed_RNA"/>
</dbReference>
<reference evidence="1" key="2">
    <citation type="submission" date="2014-07" db="EMBL/GenBank/DDBJ databases">
        <authorList>
            <person name="Hull J."/>
        </authorList>
    </citation>
    <scope>NUCLEOTIDE SEQUENCE</scope>
</reference>